<dbReference type="PANTHER" id="PTHR23280">
    <property type="entry name" value="4.1 G PROTEIN"/>
    <property type="match status" value="1"/>
</dbReference>
<dbReference type="Gene3D" id="1.20.80.10">
    <property type="match status" value="1"/>
</dbReference>
<dbReference type="SUPFAM" id="SSF47031">
    <property type="entry name" value="Second domain of FERM"/>
    <property type="match status" value="1"/>
</dbReference>
<feature type="domain" description="FERM" evidence="1">
    <location>
        <begin position="14"/>
        <end position="250"/>
    </location>
</feature>
<dbReference type="PRINTS" id="PR00935">
    <property type="entry name" value="BAND41"/>
</dbReference>
<dbReference type="AlphaFoldDB" id="A0ABD2QKQ7"/>
<name>A0ABD2QKQ7_9PLAT</name>
<dbReference type="Pfam" id="PF00373">
    <property type="entry name" value="FERM_M"/>
    <property type="match status" value="1"/>
</dbReference>
<evidence type="ECO:0000313" key="2">
    <source>
        <dbReference type="EMBL" id="KAL3320089.1"/>
    </source>
</evidence>
<protein>
    <recommendedName>
        <fullName evidence="1">FERM domain-containing protein</fullName>
    </recommendedName>
</protein>
<reference evidence="2 3" key="1">
    <citation type="submission" date="2024-11" db="EMBL/GenBank/DDBJ databases">
        <title>Adaptive evolution of stress response genes in parasites aligns with host niche diversity.</title>
        <authorList>
            <person name="Hahn C."/>
            <person name="Resl P."/>
        </authorList>
    </citation>
    <scope>NUCLEOTIDE SEQUENCE [LARGE SCALE GENOMIC DNA]</scope>
    <source>
        <strain evidence="2">EGGRZ-B1_66</strain>
        <tissue evidence="2">Body</tissue>
    </source>
</reference>
<dbReference type="Proteomes" id="UP001626550">
    <property type="component" value="Unassembled WGS sequence"/>
</dbReference>
<dbReference type="EMBL" id="JBJKFK010000077">
    <property type="protein sequence ID" value="KAL3320089.1"/>
    <property type="molecule type" value="Genomic_DNA"/>
</dbReference>
<gene>
    <name evidence="2" type="ORF">Ciccas_001226</name>
</gene>
<dbReference type="InterPro" id="IPR035963">
    <property type="entry name" value="FERM_2"/>
</dbReference>
<keyword evidence="3" id="KW-1185">Reference proteome</keyword>
<dbReference type="InterPro" id="IPR014352">
    <property type="entry name" value="FERM/acyl-CoA-bd_prot_sf"/>
</dbReference>
<dbReference type="InterPro" id="IPR019749">
    <property type="entry name" value="Band_41_domain"/>
</dbReference>
<accession>A0ABD2QKQ7</accession>
<evidence type="ECO:0000313" key="3">
    <source>
        <dbReference type="Proteomes" id="UP001626550"/>
    </source>
</evidence>
<dbReference type="InterPro" id="IPR019748">
    <property type="entry name" value="FERM_central"/>
</dbReference>
<dbReference type="CDD" id="cd14473">
    <property type="entry name" value="FERM_B-lobe"/>
    <property type="match status" value="1"/>
</dbReference>
<evidence type="ECO:0000259" key="1">
    <source>
        <dbReference type="PROSITE" id="PS50057"/>
    </source>
</evidence>
<dbReference type="InterPro" id="IPR000299">
    <property type="entry name" value="FERM_domain"/>
</dbReference>
<comment type="caution">
    <text evidence="2">The sequence shown here is derived from an EMBL/GenBank/DDBJ whole genome shotgun (WGS) entry which is preliminary data.</text>
</comment>
<organism evidence="2 3">
    <name type="scientific">Cichlidogyrus casuarinus</name>
    <dbReference type="NCBI Taxonomy" id="1844966"/>
    <lineage>
        <taxon>Eukaryota</taxon>
        <taxon>Metazoa</taxon>
        <taxon>Spiralia</taxon>
        <taxon>Lophotrochozoa</taxon>
        <taxon>Platyhelminthes</taxon>
        <taxon>Monogenea</taxon>
        <taxon>Monopisthocotylea</taxon>
        <taxon>Dactylogyridea</taxon>
        <taxon>Ancyrocephalidae</taxon>
        <taxon>Cichlidogyrus</taxon>
    </lineage>
</organism>
<dbReference type="PANTHER" id="PTHR23280:SF21">
    <property type="entry name" value="PROTEIN 4.1 HOMOLOG"/>
    <property type="match status" value="1"/>
</dbReference>
<sequence length="250" mass="28083">MQGRLVKFTKGRGAIVEVLLLSSRVTHYGAILLTRSSLQASSTISNVIGLALKDSTTSERRYFGLTYSTRERKTSNIFSRQKEKTYHCQKQTSLSNDLPAAYLFASEKELSFELHIRFYPLDPLLEFHSLQARVFLVHDLRCGLVSGSLQCSIEIHALLCAYHLQAFLGNAPQTRTSGIGYLVKNRFAPLPPGLDPFSVVQSESLLRAIAHHHTQFMFMSPQEAVKKFLLNASKLSSYGTHFYCVKVNHA</sequence>
<dbReference type="InterPro" id="IPR019747">
    <property type="entry name" value="FERM_CS"/>
</dbReference>
<dbReference type="PROSITE" id="PS00661">
    <property type="entry name" value="FERM_2"/>
    <property type="match status" value="1"/>
</dbReference>
<proteinExistence type="predicted"/>
<dbReference type="PROSITE" id="PS50057">
    <property type="entry name" value="FERM_3"/>
    <property type="match status" value="1"/>
</dbReference>
<dbReference type="SMART" id="SM00295">
    <property type="entry name" value="B41"/>
    <property type="match status" value="1"/>
</dbReference>